<keyword evidence="2" id="KW-1185">Reference proteome</keyword>
<dbReference type="KEGG" id="pste:PSTEL_00530"/>
<evidence type="ECO:0000313" key="1">
    <source>
        <dbReference type="EMBL" id="AIQ61840.1"/>
    </source>
</evidence>
<dbReference type="RefSeq" id="WP_038692891.1">
    <property type="nucleotide sequence ID" value="NZ_CP009286.1"/>
</dbReference>
<dbReference type="EMBL" id="CP009286">
    <property type="protein sequence ID" value="AIQ61840.1"/>
    <property type="molecule type" value="Genomic_DNA"/>
</dbReference>
<sequence>MTQTDKPKLDLNNLDHQLIVAAMANMAEKGMTPHQIFELLEDIKRQTFHSLAELRREAQS</sequence>
<accession>A0A089LP14</accession>
<dbReference type="HOGENOM" id="CLU_208278_0_0_9"/>
<dbReference type="Proteomes" id="UP000029507">
    <property type="component" value="Chromosome"/>
</dbReference>
<reference evidence="1 2" key="1">
    <citation type="submission" date="2014-08" db="EMBL/GenBank/DDBJ databases">
        <title>Comparative genomics of the Paenibacillus odorifer group.</title>
        <authorList>
            <person name="den Bakker H.C."/>
            <person name="Tsai Y.-C."/>
            <person name="Martin N."/>
            <person name="Korlach J."/>
            <person name="Wiedmann M."/>
        </authorList>
    </citation>
    <scope>NUCLEOTIDE SEQUENCE [LARGE SCALE GENOMIC DNA]</scope>
    <source>
        <strain evidence="1 2">DSM 14472</strain>
    </source>
</reference>
<protein>
    <submittedName>
        <fullName evidence="1">Uncharacterized protein</fullName>
    </submittedName>
</protein>
<dbReference type="STRING" id="169760.PSTEL_00530"/>
<proteinExistence type="predicted"/>
<dbReference type="OrthoDB" id="2973904at2"/>
<organism evidence="1 2">
    <name type="scientific">Paenibacillus stellifer</name>
    <dbReference type="NCBI Taxonomy" id="169760"/>
    <lineage>
        <taxon>Bacteria</taxon>
        <taxon>Bacillati</taxon>
        <taxon>Bacillota</taxon>
        <taxon>Bacilli</taxon>
        <taxon>Bacillales</taxon>
        <taxon>Paenibacillaceae</taxon>
        <taxon>Paenibacillus</taxon>
    </lineage>
</organism>
<evidence type="ECO:0000313" key="2">
    <source>
        <dbReference type="Proteomes" id="UP000029507"/>
    </source>
</evidence>
<name>A0A089LP14_9BACL</name>
<dbReference type="AlphaFoldDB" id="A0A089LP14"/>
<gene>
    <name evidence="1" type="ORF">PSTEL_00530</name>
</gene>